<dbReference type="EMBL" id="JAAIJR010000017">
    <property type="protein sequence ID" value="NEX19862.1"/>
    <property type="molecule type" value="Genomic_DNA"/>
</dbReference>
<reference evidence="3" key="1">
    <citation type="journal article" date="2020" name="Microbiol. Resour. Announc.">
        <title>Draft Genome Sequences of Thiorhodococcus mannitoliphagus and Thiorhodococcus minor, Purple Sulfur Photosynthetic Bacteria in the Gammaproteobacterial Family Chromatiaceae.</title>
        <authorList>
            <person name="Aviles F.A."/>
            <person name="Meyer T.E."/>
            <person name="Kyndt J.A."/>
        </authorList>
    </citation>
    <scope>NUCLEOTIDE SEQUENCE [LARGE SCALE GENOMIC DNA]</scope>
    <source>
        <strain evidence="3">DSM 18266</strain>
    </source>
</reference>
<dbReference type="AlphaFoldDB" id="A0A6P1DUZ2"/>
<dbReference type="RefSeq" id="WP_164652760.1">
    <property type="nucleotide sequence ID" value="NZ_JAAIJR010000017.1"/>
</dbReference>
<evidence type="ECO:0000256" key="1">
    <source>
        <dbReference type="SAM" id="MobiDB-lite"/>
    </source>
</evidence>
<proteinExistence type="predicted"/>
<name>A0A6P1DUZ2_9GAMM</name>
<sequence>MTDTTDPVQLLAHLARDQSDRPQSARVYIQQHQVAILQALTAGYSGTDLYQALSTLGDPPPMSLRHFRRYLVSLRQVVNKPVATPSKPPTPQLTPKPAPLEPIQRSRPPPLGEPPKTFRWDPLTDDSDID</sequence>
<evidence type="ECO:0000313" key="3">
    <source>
        <dbReference type="Proteomes" id="UP000471640"/>
    </source>
</evidence>
<feature type="region of interest" description="Disordered" evidence="1">
    <location>
        <begin position="80"/>
        <end position="130"/>
    </location>
</feature>
<evidence type="ECO:0000313" key="2">
    <source>
        <dbReference type="EMBL" id="NEX19862.1"/>
    </source>
</evidence>
<reference evidence="2 3" key="2">
    <citation type="submission" date="2020-02" db="EMBL/GenBank/DDBJ databases">
        <title>Genome sequences of Thiorhodococcus mannitoliphagus and Thiorhodococcus minor, purple sulfur photosynthetic bacteria in the gammaproteobacterial family, Chromatiaceae.</title>
        <authorList>
            <person name="Aviles F.A."/>
            <person name="Meyer T.E."/>
            <person name="Kyndt J.A."/>
        </authorList>
    </citation>
    <scope>NUCLEOTIDE SEQUENCE [LARGE SCALE GENOMIC DNA]</scope>
    <source>
        <strain evidence="2 3">DSM 18266</strain>
    </source>
</reference>
<comment type="caution">
    <text evidence="2">The sequence shown here is derived from an EMBL/GenBank/DDBJ whole genome shotgun (WGS) entry which is preliminary data.</text>
</comment>
<feature type="compositionally biased region" description="Pro residues" evidence="1">
    <location>
        <begin position="86"/>
        <end position="100"/>
    </location>
</feature>
<dbReference type="Proteomes" id="UP000471640">
    <property type="component" value="Unassembled WGS sequence"/>
</dbReference>
<accession>A0A6P1DUZ2</accession>
<keyword evidence="3" id="KW-1185">Reference proteome</keyword>
<gene>
    <name evidence="2" type="ORF">G3480_05960</name>
</gene>
<protein>
    <submittedName>
        <fullName evidence="2">Uncharacterized protein</fullName>
    </submittedName>
</protein>
<organism evidence="2 3">
    <name type="scientific">Thiorhodococcus mannitoliphagus</name>
    <dbReference type="NCBI Taxonomy" id="329406"/>
    <lineage>
        <taxon>Bacteria</taxon>
        <taxon>Pseudomonadati</taxon>
        <taxon>Pseudomonadota</taxon>
        <taxon>Gammaproteobacteria</taxon>
        <taxon>Chromatiales</taxon>
        <taxon>Chromatiaceae</taxon>
        <taxon>Thiorhodococcus</taxon>
    </lineage>
</organism>